<dbReference type="EMBL" id="OZ034833">
    <property type="protein sequence ID" value="CAL1675097.1"/>
    <property type="molecule type" value="Genomic_DNA"/>
</dbReference>
<keyword evidence="2" id="KW-1185">Reference proteome</keyword>
<protein>
    <submittedName>
        <fullName evidence="1">Uncharacterized protein</fullName>
    </submittedName>
</protein>
<dbReference type="AlphaFoldDB" id="A0AAV2N603"/>
<evidence type="ECO:0000313" key="2">
    <source>
        <dbReference type="Proteomes" id="UP001497644"/>
    </source>
</evidence>
<proteinExistence type="predicted"/>
<dbReference type="Proteomes" id="UP001497644">
    <property type="component" value="Chromosome 10"/>
</dbReference>
<gene>
    <name evidence="1" type="ORF">LPLAT_LOCUS1588</name>
</gene>
<sequence>MNVERRTRSEERVDKKAIVSVRVSEVACPGGPSRRHRSQCKRDRRLHRRCQCWRSGAGLLASAGTQTRGTSGNDNGS</sequence>
<evidence type="ECO:0000313" key="1">
    <source>
        <dbReference type="EMBL" id="CAL1675097.1"/>
    </source>
</evidence>
<reference evidence="1" key="1">
    <citation type="submission" date="2024-04" db="EMBL/GenBank/DDBJ databases">
        <authorList>
            <consortium name="Molecular Ecology Group"/>
        </authorList>
    </citation>
    <scope>NUCLEOTIDE SEQUENCE</scope>
</reference>
<name>A0AAV2N603_9HYME</name>
<organism evidence="1 2">
    <name type="scientific">Lasius platythorax</name>
    <dbReference type="NCBI Taxonomy" id="488582"/>
    <lineage>
        <taxon>Eukaryota</taxon>
        <taxon>Metazoa</taxon>
        <taxon>Ecdysozoa</taxon>
        <taxon>Arthropoda</taxon>
        <taxon>Hexapoda</taxon>
        <taxon>Insecta</taxon>
        <taxon>Pterygota</taxon>
        <taxon>Neoptera</taxon>
        <taxon>Endopterygota</taxon>
        <taxon>Hymenoptera</taxon>
        <taxon>Apocrita</taxon>
        <taxon>Aculeata</taxon>
        <taxon>Formicoidea</taxon>
        <taxon>Formicidae</taxon>
        <taxon>Formicinae</taxon>
        <taxon>Lasius</taxon>
        <taxon>Lasius</taxon>
    </lineage>
</organism>
<accession>A0AAV2N603</accession>